<comment type="caution">
    <text evidence="1">The sequence shown here is derived from an EMBL/GenBank/DDBJ whole genome shotgun (WGS) entry which is preliminary data.</text>
</comment>
<organism evidence="1 2">
    <name type="scientific">Adhaeribacter pallidiroseus</name>
    <dbReference type="NCBI Taxonomy" id="2072847"/>
    <lineage>
        <taxon>Bacteria</taxon>
        <taxon>Pseudomonadati</taxon>
        <taxon>Bacteroidota</taxon>
        <taxon>Cytophagia</taxon>
        <taxon>Cytophagales</taxon>
        <taxon>Hymenobacteraceae</taxon>
        <taxon>Adhaeribacter</taxon>
    </lineage>
</organism>
<evidence type="ECO:0000313" key="1">
    <source>
        <dbReference type="EMBL" id="RDC58706.1"/>
    </source>
</evidence>
<reference evidence="1 2" key="1">
    <citation type="submission" date="2018-04" db="EMBL/GenBank/DDBJ databases">
        <title>Adhaeribacter sp. HMF7616 genome sequencing and assembly.</title>
        <authorList>
            <person name="Kang H."/>
            <person name="Kang J."/>
            <person name="Cha I."/>
            <person name="Kim H."/>
            <person name="Joh K."/>
        </authorList>
    </citation>
    <scope>NUCLEOTIDE SEQUENCE [LARGE SCALE GENOMIC DNA]</scope>
    <source>
        <strain evidence="1 2">HMF7616</strain>
    </source>
</reference>
<protein>
    <submittedName>
        <fullName evidence="1">Uncharacterized protein</fullName>
    </submittedName>
</protein>
<keyword evidence="2" id="KW-1185">Reference proteome</keyword>
<sequence>MERMLEYGLTNKQIAHIMDRIPPEYIKEYLNPVLYRINSEISSGDHIKMKRNKGQHSVILIKEALGLKFNIWQKEQSDEIN</sequence>
<dbReference type="AlphaFoldDB" id="A0A369Q6G8"/>
<proteinExistence type="predicted"/>
<dbReference type="Proteomes" id="UP000253919">
    <property type="component" value="Unassembled WGS sequence"/>
</dbReference>
<dbReference type="EMBL" id="QASA01000003">
    <property type="protein sequence ID" value="RDC58706.1"/>
    <property type="molecule type" value="Genomic_DNA"/>
</dbReference>
<accession>A0A369Q6G8</accession>
<evidence type="ECO:0000313" key="2">
    <source>
        <dbReference type="Proteomes" id="UP000253919"/>
    </source>
</evidence>
<name>A0A369Q6G8_9BACT</name>
<gene>
    <name evidence="1" type="ORF">AHMF7616_05340</name>
</gene>